<organism evidence="3 4">
    <name type="scientific">Hymenobacter lutimineralis</name>
    <dbReference type="NCBI Taxonomy" id="2606448"/>
    <lineage>
        <taxon>Bacteria</taxon>
        <taxon>Pseudomonadati</taxon>
        <taxon>Bacteroidota</taxon>
        <taxon>Cytophagia</taxon>
        <taxon>Cytophagales</taxon>
        <taxon>Hymenobacteraceae</taxon>
        <taxon>Hymenobacter</taxon>
    </lineage>
</organism>
<dbReference type="PANTHER" id="PTHR34580:SF9">
    <property type="entry name" value="SLL5097 PROTEIN"/>
    <property type="match status" value="1"/>
</dbReference>
<feature type="domain" description="WCX" evidence="2">
    <location>
        <begin position="278"/>
        <end position="353"/>
    </location>
</feature>
<dbReference type="InterPro" id="IPR026881">
    <property type="entry name" value="WYL_dom"/>
</dbReference>
<dbReference type="Proteomes" id="UP000322791">
    <property type="component" value="Unassembled WGS sequence"/>
</dbReference>
<proteinExistence type="predicted"/>
<dbReference type="AlphaFoldDB" id="A0A5D6VDB1"/>
<dbReference type="InterPro" id="IPR051534">
    <property type="entry name" value="CBASS_pafABC_assoc_protein"/>
</dbReference>
<reference evidence="3 4" key="1">
    <citation type="submission" date="2019-08" db="EMBL/GenBank/DDBJ databases">
        <authorList>
            <person name="Seo M.-J."/>
        </authorList>
    </citation>
    <scope>NUCLEOTIDE SEQUENCE [LARGE SCALE GENOMIC DNA]</scope>
    <source>
        <strain evidence="3 4">KIGAM108</strain>
    </source>
</reference>
<protein>
    <submittedName>
        <fullName evidence="3">WYL domain-containing protein</fullName>
    </submittedName>
</protein>
<dbReference type="Pfam" id="PF13280">
    <property type="entry name" value="WYL"/>
    <property type="match status" value="1"/>
</dbReference>
<gene>
    <name evidence="3" type="ORF">FY528_05355</name>
</gene>
<dbReference type="RefSeq" id="WP_149069953.1">
    <property type="nucleotide sequence ID" value="NZ_VTHL01000003.1"/>
</dbReference>
<sequence>MQSNSVGVQPNCTGCNFPKKFMPPSKNALLRYATIDECLQSKGRRWSFEELRQAVEERLDAQYGAGGGISVRTLREDLKNMRPGGATGYNAPLEVTPERGYHYTEPGYSIFNTPLTVGDLSVLHQALGTLKQLQGLGLAAGLQEVVDRLELRLSYQDEQAGRVVLQFEQTPSYQGQQWLNSLYAAVRERQALWLTYQAFQATESRREVVHPYLLKQYNGRWFLVAQRHGRTGGASVFALDRVQGVETAAESYQPSTSDPASYFKYLIGVSILPQAELLDIRLRFAQTRLPYVLTKPLHPTQQVEESAAGTLVRLQLVPTRELLTLLLSFGADVEVVDPAPLREQIKEELKRALLLNYPEVQASSVC</sequence>
<dbReference type="Pfam" id="PF25583">
    <property type="entry name" value="WCX"/>
    <property type="match status" value="1"/>
</dbReference>
<evidence type="ECO:0000313" key="4">
    <source>
        <dbReference type="Proteomes" id="UP000322791"/>
    </source>
</evidence>
<dbReference type="EMBL" id="VTHL01000003">
    <property type="protein sequence ID" value="TYZ12718.1"/>
    <property type="molecule type" value="Genomic_DNA"/>
</dbReference>
<dbReference type="PANTHER" id="PTHR34580">
    <property type="match status" value="1"/>
</dbReference>
<feature type="domain" description="WYL" evidence="1">
    <location>
        <begin position="178"/>
        <end position="246"/>
    </location>
</feature>
<comment type="caution">
    <text evidence="3">The sequence shown here is derived from an EMBL/GenBank/DDBJ whole genome shotgun (WGS) entry which is preliminary data.</text>
</comment>
<evidence type="ECO:0000313" key="3">
    <source>
        <dbReference type="EMBL" id="TYZ12718.1"/>
    </source>
</evidence>
<dbReference type="InterPro" id="IPR057727">
    <property type="entry name" value="WCX_dom"/>
</dbReference>
<keyword evidence="4" id="KW-1185">Reference proteome</keyword>
<accession>A0A5D6VDB1</accession>
<dbReference type="PROSITE" id="PS52050">
    <property type="entry name" value="WYL"/>
    <property type="match status" value="1"/>
</dbReference>
<evidence type="ECO:0000259" key="2">
    <source>
        <dbReference type="Pfam" id="PF25583"/>
    </source>
</evidence>
<evidence type="ECO:0000259" key="1">
    <source>
        <dbReference type="Pfam" id="PF13280"/>
    </source>
</evidence>
<name>A0A5D6VDB1_9BACT</name>